<reference evidence="1 2" key="1">
    <citation type="submission" date="2011-09" db="EMBL/GenBank/DDBJ databases">
        <authorList>
            <person name="Weinstock G."/>
            <person name="Sodergren E."/>
            <person name="Clifton S."/>
            <person name="Fulton L."/>
            <person name="Fulton B."/>
            <person name="Courtney L."/>
            <person name="Fronick C."/>
            <person name="Harrison M."/>
            <person name="Strong C."/>
            <person name="Farmer C."/>
            <person name="Delahaunty K."/>
            <person name="Markovic C."/>
            <person name="Hall O."/>
            <person name="Minx P."/>
            <person name="Tomlinson C."/>
            <person name="Mitreva M."/>
            <person name="Hou S."/>
            <person name="Chen J."/>
            <person name="Wollam A."/>
            <person name="Pepin K.H."/>
            <person name="Johnson M."/>
            <person name="Bhonagiri V."/>
            <person name="Zhang X."/>
            <person name="Suruliraj S."/>
            <person name="Warren W."/>
            <person name="Chinwalla A."/>
            <person name="Mardis E.R."/>
            <person name="Wilson R.K."/>
        </authorList>
    </citation>
    <scope>NUCLEOTIDE SEQUENCE [LARGE SCALE GENOMIC DNA]</scope>
    <source>
        <strain evidence="1 2">F0439</strain>
    </source>
</reference>
<accession>G9ZR66</accession>
<sequence>MKHRQETLGFIHVKATGPDKFLNLLGRQLQNPAGIQFRFTAQIGQRQINVVPVGILNQDGANLLILESAGHQCEGPISASILWYSGIGLMSCMQSPHL</sequence>
<organism evidence="1 2">
    <name type="scientific">Lentilactobacillus parafarraginis F0439</name>
    <dbReference type="NCBI Taxonomy" id="797515"/>
    <lineage>
        <taxon>Bacteria</taxon>
        <taxon>Bacillati</taxon>
        <taxon>Bacillota</taxon>
        <taxon>Bacilli</taxon>
        <taxon>Lactobacillales</taxon>
        <taxon>Lactobacillaceae</taxon>
        <taxon>Lentilactobacillus</taxon>
    </lineage>
</organism>
<dbReference type="HOGENOM" id="CLU_2330224_0_0_9"/>
<evidence type="ECO:0000313" key="2">
    <source>
        <dbReference type="Proteomes" id="UP000004625"/>
    </source>
</evidence>
<keyword evidence="2" id="KW-1185">Reference proteome</keyword>
<comment type="caution">
    <text evidence="1">The sequence shown here is derived from an EMBL/GenBank/DDBJ whole genome shotgun (WGS) entry which is preliminary data.</text>
</comment>
<protein>
    <submittedName>
        <fullName evidence="1">Uncharacterized protein</fullName>
    </submittedName>
</protein>
<proteinExistence type="predicted"/>
<dbReference type="AlphaFoldDB" id="G9ZR66"/>
<dbReference type="Proteomes" id="UP000004625">
    <property type="component" value="Unassembled WGS sequence"/>
</dbReference>
<name>G9ZR66_9LACO</name>
<gene>
    <name evidence="1" type="ORF">HMPREF9103_02226</name>
</gene>
<dbReference type="EMBL" id="AGEY01000166">
    <property type="protein sequence ID" value="EHL96858.1"/>
    <property type="molecule type" value="Genomic_DNA"/>
</dbReference>
<dbReference type="STRING" id="797515.HMPREF9103_02226"/>
<evidence type="ECO:0000313" key="1">
    <source>
        <dbReference type="EMBL" id="EHL96858.1"/>
    </source>
</evidence>